<accession>A0ABW5L8B7</accession>
<dbReference type="InterPro" id="IPR017937">
    <property type="entry name" value="Thioredoxin_CS"/>
</dbReference>
<evidence type="ECO:0000256" key="2">
    <source>
        <dbReference type="ARBA" id="ARBA00022748"/>
    </source>
</evidence>
<feature type="domain" description="Thioredoxin" evidence="6">
    <location>
        <begin position="235"/>
        <end position="375"/>
    </location>
</feature>
<feature type="signal peptide" evidence="5">
    <location>
        <begin position="1"/>
        <end position="22"/>
    </location>
</feature>
<evidence type="ECO:0000256" key="3">
    <source>
        <dbReference type="ARBA" id="ARBA00023157"/>
    </source>
</evidence>
<dbReference type="InterPro" id="IPR050553">
    <property type="entry name" value="Thioredoxin_ResA/DsbE_sf"/>
</dbReference>
<comment type="subcellular location">
    <subcellularLocation>
        <location evidence="1">Cell envelope</location>
    </subcellularLocation>
</comment>
<reference evidence="8" key="1">
    <citation type="journal article" date="2019" name="Int. J. Syst. Evol. Microbiol.">
        <title>The Global Catalogue of Microorganisms (GCM) 10K type strain sequencing project: providing services to taxonomists for standard genome sequencing and annotation.</title>
        <authorList>
            <consortium name="The Broad Institute Genomics Platform"/>
            <consortium name="The Broad Institute Genome Sequencing Center for Infectious Disease"/>
            <person name="Wu L."/>
            <person name="Ma J."/>
        </authorList>
    </citation>
    <scope>NUCLEOTIDE SEQUENCE [LARGE SCALE GENOMIC DNA]</scope>
    <source>
        <strain evidence="8">KCTC 52298</strain>
    </source>
</reference>
<dbReference type="InterPro" id="IPR025380">
    <property type="entry name" value="DUF4369"/>
</dbReference>
<sequence>MKLINTPLLIALFLLLGCTAKAQYKNVTIKGHFPQWNRGPVVLLYSEKEEIKQDTTNVINGKFTFKLKLAEPSRISIYSIAAVQGQIKDNIGFYADQGAVYLNGSDSLAKATIKGTRITQEGIKLHNETTPIQQKIIAIRNEATSVSKGDITYEAQMKELNDSYRSQIDTMIAVKKNFIEQHPSSFLSLITLNEFMGGAIDYDFVSPLLKGLTSSLQKTTLAKEIESKLITAKRTSIGVIIPNFSSKDTSRNDISLMNVVGNGKYTLIDFWASWCLPCRKENPNIVKAYQAFHQKGFNILSISLDKSEAAWKKAIVQDNMSWYHASSLQYWDEPIAKLYGISGVPDSFLVDAEGKIIARGLRAEALYEKLQALLN</sequence>
<name>A0ABW5L8B7_9SPHI</name>
<dbReference type="PROSITE" id="PS51257">
    <property type="entry name" value="PROKAR_LIPOPROTEIN"/>
    <property type="match status" value="1"/>
</dbReference>
<evidence type="ECO:0000313" key="7">
    <source>
        <dbReference type="EMBL" id="MFD2556785.1"/>
    </source>
</evidence>
<dbReference type="Pfam" id="PF00578">
    <property type="entry name" value="AhpC-TSA"/>
    <property type="match status" value="1"/>
</dbReference>
<evidence type="ECO:0000256" key="4">
    <source>
        <dbReference type="ARBA" id="ARBA00023284"/>
    </source>
</evidence>
<dbReference type="RefSeq" id="WP_210354808.1">
    <property type="nucleotide sequence ID" value="NZ_JAEQMU010000002.1"/>
</dbReference>
<gene>
    <name evidence="7" type="ORF">ACFSQW_20520</name>
</gene>
<keyword evidence="4" id="KW-0676">Redox-active center</keyword>
<dbReference type="InterPro" id="IPR036249">
    <property type="entry name" value="Thioredoxin-like_sf"/>
</dbReference>
<feature type="chain" id="PRO_5045772934" evidence="5">
    <location>
        <begin position="23"/>
        <end position="375"/>
    </location>
</feature>
<dbReference type="CDD" id="cd02966">
    <property type="entry name" value="TlpA_like_family"/>
    <property type="match status" value="1"/>
</dbReference>
<dbReference type="PANTHER" id="PTHR42852">
    <property type="entry name" value="THIOL:DISULFIDE INTERCHANGE PROTEIN DSBE"/>
    <property type="match status" value="1"/>
</dbReference>
<protein>
    <submittedName>
        <fullName evidence="7">Thioredoxin-like domain-containing protein</fullName>
    </submittedName>
</protein>
<evidence type="ECO:0000259" key="6">
    <source>
        <dbReference type="PROSITE" id="PS51352"/>
    </source>
</evidence>
<evidence type="ECO:0000313" key="8">
    <source>
        <dbReference type="Proteomes" id="UP001597440"/>
    </source>
</evidence>
<dbReference type="InterPro" id="IPR000866">
    <property type="entry name" value="AhpC/TSA"/>
</dbReference>
<dbReference type="Gene3D" id="3.40.30.10">
    <property type="entry name" value="Glutaredoxin"/>
    <property type="match status" value="1"/>
</dbReference>
<keyword evidence="3" id="KW-1015">Disulfide bond</keyword>
<evidence type="ECO:0000256" key="1">
    <source>
        <dbReference type="ARBA" id="ARBA00004196"/>
    </source>
</evidence>
<dbReference type="Proteomes" id="UP001597440">
    <property type="component" value="Unassembled WGS sequence"/>
</dbReference>
<keyword evidence="8" id="KW-1185">Reference proteome</keyword>
<evidence type="ECO:0000256" key="5">
    <source>
        <dbReference type="SAM" id="SignalP"/>
    </source>
</evidence>
<dbReference type="PANTHER" id="PTHR42852:SF6">
    <property type="entry name" value="THIOL:DISULFIDE INTERCHANGE PROTEIN DSBE"/>
    <property type="match status" value="1"/>
</dbReference>
<dbReference type="Pfam" id="PF14289">
    <property type="entry name" value="DUF4369"/>
    <property type="match status" value="1"/>
</dbReference>
<keyword evidence="5" id="KW-0732">Signal</keyword>
<dbReference type="EMBL" id="JBHULD010000025">
    <property type="protein sequence ID" value="MFD2556785.1"/>
    <property type="molecule type" value="Genomic_DNA"/>
</dbReference>
<comment type="caution">
    <text evidence="7">The sequence shown here is derived from an EMBL/GenBank/DDBJ whole genome shotgun (WGS) entry which is preliminary data.</text>
</comment>
<dbReference type="PROSITE" id="PS00194">
    <property type="entry name" value="THIOREDOXIN_1"/>
    <property type="match status" value="1"/>
</dbReference>
<keyword evidence="2" id="KW-0201">Cytochrome c-type biogenesis</keyword>
<organism evidence="7 8">
    <name type="scientific">Sphingobacterium tabacisoli</name>
    <dbReference type="NCBI Taxonomy" id="2044855"/>
    <lineage>
        <taxon>Bacteria</taxon>
        <taxon>Pseudomonadati</taxon>
        <taxon>Bacteroidota</taxon>
        <taxon>Sphingobacteriia</taxon>
        <taxon>Sphingobacteriales</taxon>
        <taxon>Sphingobacteriaceae</taxon>
        <taxon>Sphingobacterium</taxon>
    </lineage>
</organism>
<dbReference type="SUPFAM" id="SSF52833">
    <property type="entry name" value="Thioredoxin-like"/>
    <property type="match status" value="1"/>
</dbReference>
<proteinExistence type="predicted"/>
<dbReference type="PROSITE" id="PS51352">
    <property type="entry name" value="THIOREDOXIN_2"/>
    <property type="match status" value="1"/>
</dbReference>
<dbReference type="InterPro" id="IPR013766">
    <property type="entry name" value="Thioredoxin_domain"/>
</dbReference>